<evidence type="ECO:0000313" key="2">
    <source>
        <dbReference type="Proteomes" id="UP000054023"/>
    </source>
</evidence>
<accession>A0A0W8IEL6</accession>
<comment type="caution">
    <text evidence="1">The sequence shown here is derived from an EMBL/GenBank/DDBJ whole genome shotgun (WGS) entry which is preliminary data.</text>
</comment>
<protein>
    <recommendedName>
        <fullName evidence="3">Asp/Glu/hydantoin racemase</fullName>
    </recommendedName>
</protein>
<dbReference type="EMBL" id="LQBM01000004">
    <property type="protein sequence ID" value="KUG58208.1"/>
    <property type="molecule type" value="Genomic_DNA"/>
</dbReference>
<sequence length="255" mass="27226">MTPEAQGVLPHAPARRALGVVVPFDMELDAELWRWLPTDVDLLVTRTPFFDDVVTVEFAREVAQTRVVAEGVRSVTSGRAEAVLYACASGSFVHGRAGQEDLVRAMTAAGSRDAVTTSGAIVEALEALGISHVSIATPYTSALSLLLGSFLNEYGVTMAGHAALGLDQRIWEVSYAQTAELIRQSDAPEAEAIVVSCTNLPTYDLIAPLEAELGKPIITANQATMWAGLRRLGRLANGERQSLLHVPAHAELPSL</sequence>
<evidence type="ECO:0008006" key="3">
    <source>
        <dbReference type="Google" id="ProtNLM"/>
    </source>
</evidence>
<reference evidence="2" key="1">
    <citation type="submission" date="2015-12" db="EMBL/GenBank/DDBJ databases">
        <authorList>
            <person name="Nair G.R."/>
            <person name="Kaur G."/>
            <person name="Mayilraj S."/>
        </authorList>
    </citation>
    <scope>NUCLEOTIDE SEQUENCE [LARGE SCALE GENOMIC DNA]</scope>
    <source>
        <strain evidence="2">CD08_7</strain>
    </source>
</reference>
<gene>
    <name evidence="1" type="ORF">AVL63_07010</name>
</gene>
<dbReference type="PIRSF" id="PIRSF015736">
    <property type="entry name" value="MI"/>
    <property type="match status" value="1"/>
</dbReference>
<dbReference type="PANTHER" id="PTHR40267">
    <property type="entry name" value="BLR3294 PROTEIN"/>
    <property type="match status" value="1"/>
</dbReference>
<keyword evidence="2" id="KW-1185">Reference proteome</keyword>
<dbReference type="Proteomes" id="UP000054023">
    <property type="component" value="Unassembled WGS sequence"/>
</dbReference>
<dbReference type="InterPro" id="IPR053714">
    <property type="entry name" value="Iso_Racemase_Enz_sf"/>
</dbReference>
<dbReference type="PANTHER" id="PTHR40267:SF1">
    <property type="entry name" value="BLR3294 PROTEIN"/>
    <property type="match status" value="1"/>
</dbReference>
<name>A0A0W8IEL6_9MICC</name>
<dbReference type="AlphaFoldDB" id="A0A0W8IEL6"/>
<dbReference type="OrthoDB" id="4537983at2"/>
<dbReference type="STRING" id="317018.AVL63_07010"/>
<organism evidence="1 2">
    <name type="scientific">Nesterenkonia jeotgali</name>
    <dbReference type="NCBI Taxonomy" id="317018"/>
    <lineage>
        <taxon>Bacteria</taxon>
        <taxon>Bacillati</taxon>
        <taxon>Actinomycetota</taxon>
        <taxon>Actinomycetes</taxon>
        <taxon>Micrococcales</taxon>
        <taxon>Micrococcaceae</taxon>
        <taxon>Nesterenkonia</taxon>
    </lineage>
</organism>
<dbReference type="InterPro" id="IPR026286">
    <property type="entry name" value="MaiA/AMDase"/>
</dbReference>
<dbReference type="Pfam" id="PF17645">
    <property type="entry name" value="Amdase"/>
    <property type="match status" value="1"/>
</dbReference>
<dbReference type="RefSeq" id="WP_058889439.1">
    <property type="nucleotide sequence ID" value="NZ_LQBM01000004.1"/>
</dbReference>
<dbReference type="Gene3D" id="3.40.50.12500">
    <property type="match status" value="1"/>
</dbReference>
<proteinExistence type="predicted"/>
<evidence type="ECO:0000313" key="1">
    <source>
        <dbReference type="EMBL" id="KUG58208.1"/>
    </source>
</evidence>